<evidence type="ECO:0000313" key="2">
    <source>
        <dbReference type="EMBL" id="ELZ43693.1"/>
    </source>
</evidence>
<dbReference type="OrthoDB" id="324613at2157"/>
<proteinExistence type="predicted"/>
<accession>M0E9F8</accession>
<dbReference type="Pfam" id="PF23959">
    <property type="entry name" value="DUF7288"/>
    <property type="match status" value="1"/>
</dbReference>
<evidence type="ECO:0000256" key="1">
    <source>
        <dbReference type="SAM" id="Phobius"/>
    </source>
</evidence>
<dbReference type="Proteomes" id="UP000011509">
    <property type="component" value="Unassembled WGS sequence"/>
</dbReference>
<sequence length="207" mass="22697">MVDRTLDHRLGSGDDRGQAYTLEGVVSAVLVLTALLLATTAVVITPTTAGTIDRDTMAQLGTQTDDVLTAAHERGTLREAALFWNVTGGQSGWSDWRVSQECPTAADGEKLTLCELLQETFNSRFYRYNVYLDYQTKEKTTQTEPLFVQGTPGRNAVSATRSVALHDGMNLTHPSGGNLEENASEFYAEDLEDPTLVNVVQIRVVVW</sequence>
<dbReference type="InterPro" id="IPR055712">
    <property type="entry name" value="DUF7288"/>
</dbReference>
<feature type="transmembrane region" description="Helical" evidence="1">
    <location>
        <begin position="20"/>
        <end position="44"/>
    </location>
</feature>
<evidence type="ECO:0000313" key="3">
    <source>
        <dbReference type="Proteomes" id="UP000011509"/>
    </source>
</evidence>
<dbReference type="RefSeq" id="WP_006114753.1">
    <property type="nucleotide sequence ID" value="NZ_AOJL01000061.1"/>
</dbReference>
<protein>
    <submittedName>
        <fullName evidence="2">Uncharacterized protein</fullName>
    </submittedName>
</protein>
<comment type="caution">
    <text evidence="2">The sequence shown here is derived from an EMBL/GenBank/DDBJ whole genome shotgun (WGS) entry which is preliminary data.</text>
</comment>
<dbReference type="STRING" id="1227466.C464_16127"/>
<keyword evidence="3" id="KW-1185">Reference proteome</keyword>
<keyword evidence="1" id="KW-0812">Transmembrane</keyword>
<name>M0E9F8_9EURY</name>
<organism evidence="2 3">
    <name type="scientific">Halorubrum coriense DSM 10284</name>
    <dbReference type="NCBI Taxonomy" id="1227466"/>
    <lineage>
        <taxon>Archaea</taxon>
        <taxon>Methanobacteriati</taxon>
        <taxon>Methanobacteriota</taxon>
        <taxon>Stenosarchaea group</taxon>
        <taxon>Halobacteria</taxon>
        <taxon>Halobacteriales</taxon>
        <taxon>Haloferacaceae</taxon>
        <taxon>Halorubrum</taxon>
    </lineage>
</organism>
<reference evidence="2 3" key="1">
    <citation type="journal article" date="2014" name="PLoS Genet.">
        <title>Phylogenetically driven sequencing of extremely halophilic archaea reveals strategies for static and dynamic osmo-response.</title>
        <authorList>
            <person name="Becker E.A."/>
            <person name="Seitzer P.M."/>
            <person name="Tritt A."/>
            <person name="Larsen D."/>
            <person name="Krusor M."/>
            <person name="Yao A.I."/>
            <person name="Wu D."/>
            <person name="Madern D."/>
            <person name="Eisen J.A."/>
            <person name="Darling A.E."/>
            <person name="Facciotti M.T."/>
        </authorList>
    </citation>
    <scope>NUCLEOTIDE SEQUENCE [LARGE SCALE GENOMIC DNA]</scope>
    <source>
        <strain evidence="2 3">DSM 10284</strain>
    </source>
</reference>
<dbReference type="AlphaFoldDB" id="M0E9F8"/>
<keyword evidence="1" id="KW-0472">Membrane</keyword>
<gene>
    <name evidence="2" type="ORF">C464_16127</name>
</gene>
<dbReference type="EMBL" id="AOJL01000061">
    <property type="protein sequence ID" value="ELZ43693.1"/>
    <property type="molecule type" value="Genomic_DNA"/>
</dbReference>
<keyword evidence="1" id="KW-1133">Transmembrane helix</keyword>